<comment type="caution">
    <text evidence="10">The sequence shown here is derived from an EMBL/GenBank/DDBJ whole genome shotgun (WGS) entry which is preliminary data.</text>
</comment>
<dbReference type="SUPFAM" id="SSF103365">
    <property type="entry name" value="Hypothetical protein PH1602"/>
    <property type="match status" value="1"/>
</dbReference>
<keyword evidence="2 10" id="KW-0436">Ligase</keyword>
<keyword evidence="4" id="KW-0547">Nucleotide-binding</keyword>
<evidence type="ECO:0000256" key="5">
    <source>
        <dbReference type="ARBA" id="ARBA00022800"/>
    </source>
</evidence>
<comment type="catalytic activity">
    <reaction evidence="8">
        <text>a 3'-end 3'-phospho-ribonucleotide-RNA + a 5'-end dephospho-ribonucleoside-RNA + GTP = a ribonucleotidyl-ribonucleotide-RNA + GMP + diphosphate</text>
        <dbReference type="Rhea" id="RHEA:68076"/>
        <dbReference type="Rhea" id="RHEA-COMP:10463"/>
        <dbReference type="Rhea" id="RHEA-COMP:13936"/>
        <dbReference type="Rhea" id="RHEA-COMP:17355"/>
        <dbReference type="ChEBI" id="CHEBI:33019"/>
        <dbReference type="ChEBI" id="CHEBI:37565"/>
        <dbReference type="ChEBI" id="CHEBI:58115"/>
        <dbReference type="ChEBI" id="CHEBI:83062"/>
        <dbReference type="ChEBI" id="CHEBI:138284"/>
        <dbReference type="ChEBI" id="CHEBI:173118"/>
        <dbReference type="EC" id="6.5.1.8"/>
    </reaction>
</comment>
<evidence type="ECO:0000256" key="7">
    <source>
        <dbReference type="ARBA" id="ARBA00023211"/>
    </source>
</evidence>
<dbReference type="InterPro" id="IPR036025">
    <property type="entry name" value="RtcB-like_sf"/>
</dbReference>
<organism evidence="10 11">
    <name type="scientific">Longibaculum muris</name>
    <dbReference type="NCBI Taxonomy" id="1796628"/>
    <lineage>
        <taxon>Bacteria</taxon>
        <taxon>Bacillati</taxon>
        <taxon>Bacillota</taxon>
        <taxon>Erysipelotrichia</taxon>
        <taxon>Erysipelotrichales</taxon>
        <taxon>Coprobacillaceae</taxon>
        <taxon>Longibaculum</taxon>
    </lineage>
</organism>
<dbReference type="GeneID" id="98917008"/>
<evidence type="ECO:0000256" key="3">
    <source>
        <dbReference type="ARBA" id="ARBA00022723"/>
    </source>
</evidence>
<dbReference type="PANTHER" id="PTHR11118">
    <property type="entry name" value="RNA-SPLICING LIGASE RTCB HOMOLOG"/>
    <property type="match status" value="1"/>
</dbReference>
<proteinExistence type="predicted"/>
<evidence type="ECO:0000256" key="4">
    <source>
        <dbReference type="ARBA" id="ARBA00022741"/>
    </source>
</evidence>
<dbReference type="RefSeq" id="WP_066450458.1">
    <property type="nucleotide sequence ID" value="NZ_DBGCXF010000051.1"/>
</dbReference>
<dbReference type="EMBL" id="SMCQ01000008">
    <property type="protein sequence ID" value="TCV99615.1"/>
    <property type="molecule type" value="Genomic_DNA"/>
</dbReference>
<dbReference type="GO" id="GO:0006396">
    <property type="term" value="P:RNA processing"/>
    <property type="evidence" value="ECO:0007669"/>
    <property type="project" value="InterPro"/>
</dbReference>
<dbReference type="GO" id="GO:0005525">
    <property type="term" value="F:GTP binding"/>
    <property type="evidence" value="ECO:0007669"/>
    <property type="project" value="UniProtKB-KW"/>
</dbReference>
<accession>A0A4R3Z3J9</accession>
<protein>
    <recommendedName>
        <fullName evidence="1">3'-phosphate/5'-hydroxy nucleic acid ligase</fullName>
        <ecNumber evidence="1">6.5.1.8</ecNumber>
    </recommendedName>
</protein>
<sequence length="59" mass="6294">METEAIRQLENIEKYLGVVDCVGLPDLHPAKTPVGTTIVTKNVIYPSLIGNDIGCGIAL</sequence>
<evidence type="ECO:0000256" key="9">
    <source>
        <dbReference type="PIRSR" id="PIRSR601233-3"/>
    </source>
</evidence>
<evidence type="ECO:0000313" key="11">
    <source>
        <dbReference type="Proteomes" id="UP000295515"/>
    </source>
</evidence>
<dbReference type="GO" id="GO:0170057">
    <property type="term" value="F:RNA ligase (GTP) activity"/>
    <property type="evidence" value="ECO:0007669"/>
    <property type="project" value="UniProtKB-EC"/>
</dbReference>
<dbReference type="GO" id="GO:0046872">
    <property type="term" value="F:metal ion binding"/>
    <property type="evidence" value="ECO:0007669"/>
    <property type="project" value="UniProtKB-KW"/>
</dbReference>
<dbReference type="Pfam" id="PF01139">
    <property type="entry name" value="RtcB"/>
    <property type="match status" value="1"/>
</dbReference>
<keyword evidence="6" id="KW-0342">GTP-binding</keyword>
<evidence type="ECO:0000313" key="10">
    <source>
        <dbReference type="EMBL" id="TCV99615.1"/>
    </source>
</evidence>
<dbReference type="PANTHER" id="PTHR11118:SF1">
    <property type="entry name" value="RNA-SPLICING LIGASE RTCB HOMOLOG"/>
    <property type="match status" value="1"/>
</dbReference>
<keyword evidence="11" id="KW-1185">Reference proteome</keyword>
<dbReference type="InterPro" id="IPR001233">
    <property type="entry name" value="RtcB"/>
</dbReference>
<name>A0A4R3Z3J9_9FIRM</name>
<feature type="binding site" evidence="9">
    <location>
        <position position="52"/>
    </location>
    <ligand>
        <name>Mn(2+)</name>
        <dbReference type="ChEBI" id="CHEBI:29035"/>
        <label>1</label>
    </ligand>
</feature>
<dbReference type="Gene3D" id="3.90.1860.10">
    <property type="entry name" value="tRNA-splicing ligase RtcB"/>
    <property type="match status" value="1"/>
</dbReference>
<evidence type="ECO:0000256" key="6">
    <source>
        <dbReference type="ARBA" id="ARBA00023134"/>
    </source>
</evidence>
<keyword evidence="5" id="KW-0692">RNA repair</keyword>
<dbReference type="GO" id="GO:0042245">
    <property type="term" value="P:RNA repair"/>
    <property type="evidence" value="ECO:0007669"/>
    <property type="project" value="UniProtKB-KW"/>
</dbReference>
<gene>
    <name evidence="10" type="ORF">EDD60_10855</name>
</gene>
<keyword evidence="7 9" id="KW-0464">Manganese</keyword>
<comment type="cofactor">
    <cofactor evidence="9">
        <name>Mn(2+)</name>
        <dbReference type="ChEBI" id="CHEBI:29035"/>
    </cofactor>
    <text evidence="9">Binds 2 manganese ions per subunit.</text>
</comment>
<dbReference type="GO" id="GO:0003972">
    <property type="term" value="F:RNA ligase (ATP) activity"/>
    <property type="evidence" value="ECO:0007669"/>
    <property type="project" value="TreeGrafter"/>
</dbReference>
<evidence type="ECO:0000256" key="2">
    <source>
        <dbReference type="ARBA" id="ARBA00022598"/>
    </source>
</evidence>
<keyword evidence="3 9" id="KW-0479">Metal-binding</keyword>
<evidence type="ECO:0000256" key="8">
    <source>
        <dbReference type="ARBA" id="ARBA00047746"/>
    </source>
</evidence>
<dbReference type="EC" id="6.5.1.8" evidence="1"/>
<reference evidence="10 11" key="1">
    <citation type="submission" date="2019-03" db="EMBL/GenBank/DDBJ databases">
        <title>Genomic Encyclopedia of Type Strains, Phase IV (KMG-IV): sequencing the most valuable type-strain genomes for metagenomic binning, comparative biology and taxonomic classification.</title>
        <authorList>
            <person name="Goeker M."/>
        </authorList>
    </citation>
    <scope>NUCLEOTIDE SEQUENCE [LARGE SCALE GENOMIC DNA]</scope>
    <source>
        <strain evidence="10 11">DSM 29487</strain>
    </source>
</reference>
<dbReference type="Proteomes" id="UP000295515">
    <property type="component" value="Unassembled WGS sequence"/>
</dbReference>
<dbReference type="AlphaFoldDB" id="A0A4R3Z3J9"/>
<evidence type="ECO:0000256" key="1">
    <source>
        <dbReference type="ARBA" id="ARBA00012726"/>
    </source>
</evidence>